<evidence type="ECO:0000256" key="4">
    <source>
        <dbReference type="ARBA" id="ARBA00022475"/>
    </source>
</evidence>
<dbReference type="Pfam" id="PF12698">
    <property type="entry name" value="ABC2_membrane_3"/>
    <property type="match status" value="1"/>
</dbReference>
<evidence type="ECO:0000256" key="7">
    <source>
        <dbReference type="ARBA" id="ARBA00023136"/>
    </source>
</evidence>
<feature type="transmembrane region" description="Helical" evidence="8">
    <location>
        <begin position="342"/>
        <end position="365"/>
    </location>
</feature>
<evidence type="ECO:0000259" key="9">
    <source>
        <dbReference type="PROSITE" id="PS51012"/>
    </source>
</evidence>
<keyword evidence="5 8" id="KW-0812">Transmembrane</keyword>
<dbReference type="GO" id="GO:0005886">
    <property type="term" value="C:plasma membrane"/>
    <property type="evidence" value="ECO:0007669"/>
    <property type="project" value="UniProtKB-SubCell"/>
</dbReference>
<dbReference type="InterPro" id="IPR047817">
    <property type="entry name" value="ABC2_TM_bact-type"/>
</dbReference>
<evidence type="ECO:0000256" key="3">
    <source>
        <dbReference type="ARBA" id="ARBA00022448"/>
    </source>
</evidence>
<organism evidence="10 11">
    <name type="scientific">Aetokthonos hydrillicola Thurmond2011</name>
    <dbReference type="NCBI Taxonomy" id="2712845"/>
    <lineage>
        <taxon>Bacteria</taxon>
        <taxon>Bacillati</taxon>
        <taxon>Cyanobacteriota</taxon>
        <taxon>Cyanophyceae</taxon>
        <taxon>Nostocales</taxon>
        <taxon>Hapalosiphonaceae</taxon>
        <taxon>Aetokthonos</taxon>
    </lineage>
</organism>
<feature type="transmembrane region" description="Helical" evidence="8">
    <location>
        <begin position="394"/>
        <end position="413"/>
    </location>
</feature>
<evidence type="ECO:0000256" key="6">
    <source>
        <dbReference type="ARBA" id="ARBA00022989"/>
    </source>
</evidence>
<comment type="subcellular location">
    <subcellularLocation>
        <location evidence="1">Cell membrane</location>
        <topology evidence="1">Multi-pass membrane protein</topology>
    </subcellularLocation>
</comment>
<evidence type="ECO:0000313" key="11">
    <source>
        <dbReference type="Proteomes" id="UP000667802"/>
    </source>
</evidence>
<dbReference type="AlphaFoldDB" id="A0AAP5I1I2"/>
<dbReference type="InterPro" id="IPR013525">
    <property type="entry name" value="ABC2_TM"/>
</dbReference>
<reference evidence="11" key="1">
    <citation type="journal article" date="2021" name="Science">
        <title>Hunting the eagle killer: A cyanobacterial neurotoxin causes vacuolar myelinopathy.</title>
        <authorList>
            <person name="Breinlinger S."/>
            <person name="Phillips T.J."/>
            <person name="Haram B.N."/>
            <person name="Mares J."/>
            <person name="Martinez Yerena J.A."/>
            <person name="Hrouzek P."/>
            <person name="Sobotka R."/>
            <person name="Henderson W.M."/>
            <person name="Schmieder P."/>
            <person name="Williams S.M."/>
            <person name="Lauderdale J.D."/>
            <person name="Wilde H.D."/>
            <person name="Gerrin W."/>
            <person name="Kust A."/>
            <person name="Washington J.W."/>
            <person name="Wagner C."/>
            <person name="Geier B."/>
            <person name="Liebeke M."/>
            <person name="Enke H."/>
            <person name="Niedermeyer T.H.J."/>
            <person name="Wilde S.B."/>
        </authorList>
    </citation>
    <scope>NUCLEOTIDE SEQUENCE [LARGE SCALE GENOMIC DNA]</scope>
    <source>
        <strain evidence="11">Thurmond2011</strain>
    </source>
</reference>
<keyword evidence="11" id="KW-1185">Reference proteome</keyword>
<evidence type="ECO:0000256" key="1">
    <source>
        <dbReference type="ARBA" id="ARBA00004651"/>
    </source>
</evidence>
<dbReference type="PANTHER" id="PTHR30294">
    <property type="entry name" value="MEMBRANE COMPONENT OF ABC TRANSPORTER YHHJ-RELATED"/>
    <property type="match status" value="1"/>
</dbReference>
<evidence type="ECO:0000256" key="5">
    <source>
        <dbReference type="ARBA" id="ARBA00022692"/>
    </source>
</evidence>
<comment type="caution">
    <text evidence="10">The sequence shown here is derived from an EMBL/GenBank/DDBJ whole genome shotgun (WGS) entry which is preliminary data.</text>
</comment>
<evidence type="ECO:0000313" key="10">
    <source>
        <dbReference type="EMBL" id="MDR9893096.1"/>
    </source>
</evidence>
<evidence type="ECO:0000256" key="8">
    <source>
        <dbReference type="SAM" id="Phobius"/>
    </source>
</evidence>
<dbReference type="PROSITE" id="PS51012">
    <property type="entry name" value="ABC_TM2"/>
    <property type="match status" value="1"/>
</dbReference>
<dbReference type="GO" id="GO:0140359">
    <property type="term" value="F:ABC-type transporter activity"/>
    <property type="evidence" value="ECO:0007669"/>
    <property type="project" value="InterPro"/>
</dbReference>
<dbReference type="EMBL" id="JAALHA020000001">
    <property type="protein sequence ID" value="MDR9893096.1"/>
    <property type="molecule type" value="Genomic_DNA"/>
</dbReference>
<keyword evidence="4" id="KW-1003">Cell membrane</keyword>
<feature type="transmembrane region" description="Helical" evidence="8">
    <location>
        <begin position="306"/>
        <end position="330"/>
    </location>
</feature>
<proteinExistence type="inferred from homology"/>
<sequence length="421" mass="46571">MIKKGFTNFIDAILSSRFWALFQKEFSQIFRNRQLLIQMLVPPTVFLMLFGFALNPKFQNLNVGITDYSHSSTSREFIEIFQQTDAFVISHYYTAQQDLLTDLAKGSLTVGIIIPPEFNYDIAQRRTVEVQALYDAVDANTATIASSYVSQLVSDYNTRQLNNAPQLAKSLRQRVTGSGVSTNNALLSQSITSNSTTNTQQNSSLQRQQVEVTATALYNPGLENSWFIVSGIFGVLLTVIGSQAAASLVVAEKEAGTIEQLVMTPASNTEVILAKISPLVVLLTVDLFIALTIAKQVFGIPFRGNLPVFVVIAVLYFLVGISIGIIIATFSKSQQQTQLSAFFINPPLVTLSGAISPISSMPTFLQWLTYLDPLRYFIEVCRGVLLKGVGLETLWFQVLMLLIFAIVLMTLSVRQFRSQLS</sequence>
<accession>A0AAP5I1I2</accession>
<gene>
    <name evidence="10" type="ORF">G7B40_000655</name>
</gene>
<dbReference type="RefSeq" id="WP_208345629.1">
    <property type="nucleotide sequence ID" value="NZ_CAWQFN010000704.1"/>
</dbReference>
<dbReference type="Gene3D" id="3.40.1710.10">
    <property type="entry name" value="abc type-2 transporter like domain"/>
    <property type="match status" value="1"/>
</dbReference>
<name>A0AAP5I1I2_9CYAN</name>
<comment type="similarity">
    <text evidence="2">Belongs to the ABC-2 integral membrane protein family.</text>
</comment>
<keyword evidence="6 8" id="KW-1133">Transmembrane helix</keyword>
<feature type="domain" description="ABC transmembrane type-2" evidence="9">
    <location>
        <begin position="194"/>
        <end position="419"/>
    </location>
</feature>
<feature type="transmembrane region" description="Helical" evidence="8">
    <location>
        <begin position="35"/>
        <end position="54"/>
    </location>
</feature>
<dbReference type="InterPro" id="IPR051449">
    <property type="entry name" value="ABC-2_transporter_component"/>
</dbReference>
<dbReference type="Proteomes" id="UP000667802">
    <property type="component" value="Unassembled WGS sequence"/>
</dbReference>
<keyword evidence="7 8" id="KW-0472">Membrane</keyword>
<evidence type="ECO:0000256" key="2">
    <source>
        <dbReference type="ARBA" id="ARBA00007783"/>
    </source>
</evidence>
<dbReference type="PANTHER" id="PTHR30294:SF29">
    <property type="entry name" value="MULTIDRUG ABC TRANSPORTER PERMEASE YBHS-RELATED"/>
    <property type="match status" value="1"/>
</dbReference>
<feature type="transmembrane region" description="Helical" evidence="8">
    <location>
        <begin position="272"/>
        <end position="294"/>
    </location>
</feature>
<protein>
    <submittedName>
        <fullName evidence="10">ABC transporter permease</fullName>
    </submittedName>
</protein>
<feature type="transmembrane region" description="Helical" evidence="8">
    <location>
        <begin position="226"/>
        <end position="251"/>
    </location>
</feature>
<keyword evidence="3" id="KW-0813">Transport</keyword>